<proteinExistence type="evidence at transcript level"/>
<organism evidence="2">
    <name type="scientific">Ophionotus victoriae</name>
    <dbReference type="NCBI Taxonomy" id="667017"/>
    <lineage>
        <taxon>Eukaryota</taxon>
        <taxon>Metazoa</taxon>
        <taxon>Echinodermata</taxon>
        <taxon>Eleutherozoa</taxon>
        <taxon>Asterozoa</taxon>
        <taxon>Ophiuroidea</taxon>
        <taxon>Myophiuroidea</taxon>
        <taxon>Metophiurida</taxon>
        <taxon>Ophintegrida</taxon>
        <taxon>Amphilepidida</taxon>
        <taxon>Ophiurina</taxon>
        <taxon>Chilophiurina</taxon>
        <taxon>Ophiuridae</taxon>
        <taxon>Ophiurinae</taxon>
        <taxon>Ophionotus</taxon>
    </lineage>
</organism>
<protein>
    <submittedName>
        <fullName evidence="2">SIfamide</fullName>
    </submittedName>
</protein>
<dbReference type="EMBL" id="MF155251">
    <property type="protein sequence ID" value="ASK86261.1"/>
    <property type="molecule type" value="mRNA"/>
</dbReference>
<sequence length="84" mass="9594">MRLITCTTLLCVLLALIDTRQSYCEAGRIPVRYQTGQIFGKRQMTDEDVLRALDGPYGRNLLDLMKLSVYRLNQLEGAQEVESK</sequence>
<keyword evidence="1" id="KW-0732">Signal</keyword>
<feature type="chain" id="PRO_5012442933" evidence="1">
    <location>
        <begin position="27"/>
        <end position="84"/>
    </location>
</feature>
<accession>A0A220W0J5</accession>
<reference evidence="2" key="1">
    <citation type="journal article" date="2017" name="J. ISSAAS">
        <title>Ophiuroid Phylotranscriptomics Enables Discovery Of Novel Echinoderm Representatives Of Bilaterian Neuropeptide Families And Reconstruction Of Neuropeptide Precursor Evolution Over ~270 Million Years.</title>
        <authorList>
            <person name="Zandawala M."/>
            <person name="Yanez L.A."/>
            <person name="Moghul I."/>
            <person name="Delroisse J."/>
            <person name="Abylkassimova N."/>
            <person name="Hugall A."/>
            <person name="O'Hara T."/>
            <person name="Elphick M.R."/>
        </authorList>
    </citation>
    <scope>NUCLEOTIDE SEQUENCE</scope>
</reference>
<evidence type="ECO:0000256" key="1">
    <source>
        <dbReference type="SAM" id="SignalP"/>
    </source>
</evidence>
<evidence type="ECO:0000313" key="2">
    <source>
        <dbReference type="EMBL" id="ASK86261.1"/>
    </source>
</evidence>
<feature type="signal peptide" evidence="1">
    <location>
        <begin position="1"/>
        <end position="26"/>
    </location>
</feature>
<dbReference type="AlphaFoldDB" id="A0A220W0J5"/>
<name>A0A220W0J5_9ECHI</name>